<keyword evidence="2" id="KW-0689">Ribosomal protein</keyword>
<evidence type="ECO:0000256" key="1">
    <source>
        <dbReference type="ARBA" id="ARBA00004173"/>
    </source>
</evidence>
<name>A0ABN8NR47_9CNID</name>
<gene>
    <name evidence="5" type="ORF">PLOB_00026043</name>
</gene>
<organism evidence="5 6">
    <name type="scientific">Porites lobata</name>
    <dbReference type="NCBI Taxonomy" id="104759"/>
    <lineage>
        <taxon>Eukaryota</taxon>
        <taxon>Metazoa</taxon>
        <taxon>Cnidaria</taxon>
        <taxon>Anthozoa</taxon>
        <taxon>Hexacorallia</taxon>
        <taxon>Scleractinia</taxon>
        <taxon>Fungiina</taxon>
        <taxon>Poritidae</taxon>
        <taxon>Porites</taxon>
    </lineage>
</organism>
<evidence type="ECO:0000256" key="3">
    <source>
        <dbReference type="ARBA" id="ARBA00023128"/>
    </source>
</evidence>
<evidence type="ECO:0008006" key="7">
    <source>
        <dbReference type="Google" id="ProtNLM"/>
    </source>
</evidence>
<dbReference type="SUPFAM" id="SSF52833">
    <property type="entry name" value="Thioredoxin-like"/>
    <property type="match status" value="1"/>
</dbReference>
<proteinExistence type="predicted"/>
<comment type="subcellular location">
    <subcellularLocation>
        <location evidence="1">Mitochondrion</location>
    </subcellularLocation>
</comment>
<accession>A0ABN8NR47</accession>
<dbReference type="PANTHER" id="PTHR13274">
    <property type="entry name" value="MITOCHONDRIAL RIBOSOMAL PROTEIN S25"/>
    <property type="match status" value="1"/>
</dbReference>
<dbReference type="EMBL" id="CALNXK010000031">
    <property type="protein sequence ID" value="CAH3117704.1"/>
    <property type="molecule type" value="Genomic_DNA"/>
</dbReference>
<dbReference type="InterPro" id="IPR036249">
    <property type="entry name" value="Thioredoxin-like_sf"/>
</dbReference>
<dbReference type="PANTHER" id="PTHR13274:SF2">
    <property type="entry name" value="SMALL RIBOSOMAL SUBUNIT PROTEIN MS25"/>
    <property type="match status" value="1"/>
</dbReference>
<sequence length="145" mass="16752">MADKSRLVYKAAKRFLDRQAIGENVGKFAVQRTIEHLKRCNVVLNEDLKRMRINLVEPVEKHNVGAHRFFWENFPQLKFKNPHVKFSRVGKKSQICDELMLQFGNGREEKILIIDKSPSQIMQEVIKIGTTSATRGESPITDEDT</sequence>
<comment type="caution">
    <text evidence="5">The sequence shown here is derived from an EMBL/GenBank/DDBJ whole genome shotgun (WGS) entry which is preliminary data.</text>
</comment>
<dbReference type="InterPro" id="IPR040049">
    <property type="entry name" value="Ribosomal_mS25/mL61"/>
</dbReference>
<keyword evidence="4" id="KW-0687">Ribonucleoprotein</keyword>
<dbReference type="Gene3D" id="3.40.30.10">
    <property type="entry name" value="Glutaredoxin"/>
    <property type="match status" value="1"/>
</dbReference>
<evidence type="ECO:0000256" key="2">
    <source>
        <dbReference type="ARBA" id="ARBA00022980"/>
    </source>
</evidence>
<keyword evidence="3" id="KW-0496">Mitochondrion</keyword>
<protein>
    <recommendedName>
        <fullName evidence="7">Ribosomal protein/NADH dehydrogenase domain-containing protein</fullName>
    </recommendedName>
</protein>
<dbReference type="Proteomes" id="UP001159405">
    <property type="component" value="Unassembled WGS sequence"/>
</dbReference>
<evidence type="ECO:0000256" key="4">
    <source>
        <dbReference type="ARBA" id="ARBA00023274"/>
    </source>
</evidence>
<keyword evidence="6" id="KW-1185">Reference proteome</keyword>
<evidence type="ECO:0000313" key="5">
    <source>
        <dbReference type="EMBL" id="CAH3117704.1"/>
    </source>
</evidence>
<evidence type="ECO:0000313" key="6">
    <source>
        <dbReference type="Proteomes" id="UP001159405"/>
    </source>
</evidence>
<reference evidence="5 6" key="1">
    <citation type="submission" date="2022-05" db="EMBL/GenBank/DDBJ databases">
        <authorList>
            <consortium name="Genoscope - CEA"/>
            <person name="William W."/>
        </authorList>
    </citation>
    <scope>NUCLEOTIDE SEQUENCE [LARGE SCALE GENOMIC DNA]</scope>
</reference>